<dbReference type="Pfam" id="PF01370">
    <property type="entry name" value="Epimerase"/>
    <property type="match status" value="1"/>
</dbReference>
<dbReference type="OrthoDB" id="240982at2"/>
<dbReference type="RefSeq" id="WP_015249980.1">
    <property type="nucleotide sequence ID" value="NC_019892.1"/>
</dbReference>
<dbReference type="STRING" id="886293.Sinac_6848"/>
<dbReference type="PANTHER" id="PTHR48079:SF6">
    <property type="entry name" value="NAD(P)-BINDING DOMAIN-CONTAINING PROTEIN-RELATED"/>
    <property type="match status" value="1"/>
</dbReference>
<dbReference type="PANTHER" id="PTHR48079">
    <property type="entry name" value="PROTEIN YEEZ"/>
    <property type="match status" value="1"/>
</dbReference>
<reference evidence="2 3" key="1">
    <citation type="submission" date="2012-02" db="EMBL/GenBank/DDBJ databases">
        <title>Complete sequence of chromosome of Singulisphaera acidiphila DSM 18658.</title>
        <authorList>
            <consortium name="US DOE Joint Genome Institute (JGI-PGF)"/>
            <person name="Lucas S."/>
            <person name="Copeland A."/>
            <person name="Lapidus A."/>
            <person name="Glavina del Rio T."/>
            <person name="Dalin E."/>
            <person name="Tice H."/>
            <person name="Bruce D."/>
            <person name="Goodwin L."/>
            <person name="Pitluck S."/>
            <person name="Peters L."/>
            <person name="Ovchinnikova G."/>
            <person name="Chertkov O."/>
            <person name="Kyrpides N."/>
            <person name="Mavromatis K."/>
            <person name="Ivanova N."/>
            <person name="Brettin T."/>
            <person name="Detter J.C."/>
            <person name="Han C."/>
            <person name="Larimer F."/>
            <person name="Land M."/>
            <person name="Hauser L."/>
            <person name="Markowitz V."/>
            <person name="Cheng J.-F."/>
            <person name="Hugenholtz P."/>
            <person name="Woyke T."/>
            <person name="Wu D."/>
            <person name="Tindall B."/>
            <person name="Pomrenke H."/>
            <person name="Brambilla E."/>
            <person name="Klenk H.-P."/>
            <person name="Eisen J.A."/>
        </authorList>
    </citation>
    <scope>NUCLEOTIDE SEQUENCE [LARGE SCALE GENOMIC DNA]</scope>
    <source>
        <strain evidence="3">ATCC BAA-1392 / DSM 18658 / VKM B-2454 / MOB10</strain>
    </source>
</reference>
<dbReference type="HOGENOM" id="CLU_007383_6_1_0"/>
<dbReference type="InterPro" id="IPR001509">
    <property type="entry name" value="Epimerase_deHydtase"/>
</dbReference>
<dbReference type="InterPro" id="IPR036291">
    <property type="entry name" value="NAD(P)-bd_dom_sf"/>
</dbReference>
<dbReference type="GO" id="GO:0004029">
    <property type="term" value="F:aldehyde dehydrogenase (NAD+) activity"/>
    <property type="evidence" value="ECO:0007669"/>
    <property type="project" value="TreeGrafter"/>
</dbReference>
<organism evidence="2 3">
    <name type="scientific">Singulisphaera acidiphila (strain ATCC BAA-1392 / DSM 18658 / VKM B-2454 / MOB10)</name>
    <dbReference type="NCBI Taxonomy" id="886293"/>
    <lineage>
        <taxon>Bacteria</taxon>
        <taxon>Pseudomonadati</taxon>
        <taxon>Planctomycetota</taxon>
        <taxon>Planctomycetia</taxon>
        <taxon>Isosphaerales</taxon>
        <taxon>Isosphaeraceae</taxon>
        <taxon>Singulisphaera</taxon>
    </lineage>
</organism>
<feature type="domain" description="NAD-dependent epimerase/dehydratase" evidence="1">
    <location>
        <begin position="6"/>
        <end position="233"/>
    </location>
</feature>
<dbReference type="eggNOG" id="COG0451">
    <property type="taxonomic scope" value="Bacteria"/>
</dbReference>
<dbReference type="EMBL" id="CP003364">
    <property type="protein sequence ID" value="AGA30908.1"/>
    <property type="molecule type" value="Genomic_DNA"/>
</dbReference>
<dbReference type="GO" id="GO:0005737">
    <property type="term" value="C:cytoplasm"/>
    <property type="evidence" value="ECO:0007669"/>
    <property type="project" value="TreeGrafter"/>
</dbReference>
<evidence type="ECO:0000313" key="3">
    <source>
        <dbReference type="Proteomes" id="UP000010798"/>
    </source>
</evidence>
<gene>
    <name evidence="2" type="ordered locus">Sinac_6848</name>
</gene>
<dbReference type="SUPFAM" id="SSF51735">
    <property type="entry name" value="NAD(P)-binding Rossmann-fold domains"/>
    <property type="match status" value="1"/>
</dbReference>
<accession>L0DPZ4</accession>
<dbReference type="InterPro" id="IPR051783">
    <property type="entry name" value="NAD(P)-dependent_oxidoreduct"/>
</dbReference>
<keyword evidence="3" id="KW-1185">Reference proteome</keyword>
<evidence type="ECO:0000259" key="1">
    <source>
        <dbReference type="Pfam" id="PF01370"/>
    </source>
</evidence>
<dbReference type="AlphaFoldDB" id="L0DPZ4"/>
<dbReference type="KEGG" id="saci:Sinac_6848"/>
<sequence length="344" mass="37711">MADSDLVTGGTGLLGSHIAEQLVSRGRRVRALVRAGSATAFLESLGVEIVRGNLTDPAACARATQGVEVVYHAAAKVGDWGRWSQFQTDCIDATRNLAAAASTAGVGRFLHISSTSAYGHPHDQVEPIDESAAMGQNVWVWDPYTRSKVECEQILWQLAESGRLAVTVIRPSWLYGERDRTTVARLVDRLRQGKVPMIGRGDNPLSAVYAGIVADAAILAAQDPASAGEAYNITNQGRITQREFLNLFAEACSAPRVVKRVPYRAVYSAAFLLEAHGRLTRRPRPPLITRYATWLMGRELEYSTEKARTRLGWEPSLTYRESIERSVQWYLGQEVAAAEVSQLA</sequence>
<dbReference type="Gene3D" id="3.40.50.720">
    <property type="entry name" value="NAD(P)-binding Rossmann-like Domain"/>
    <property type="match status" value="1"/>
</dbReference>
<protein>
    <submittedName>
        <fullName evidence="2">Nucleoside-diphosphate-sugar epimerase</fullName>
    </submittedName>
</protein>
<evidence type="ECO:0000313" key="2">
    <source>
        <dbReference type="EMBL" id="AGA30908.1"/>
    </source>
</evidence>
<name>L0DPZ4_SINAD</name>
<dbReference type="Proteomes" id="UP000010798">
    <property type="component" value="Chromosome"/>
</dbReference>
<proteinExistence type="predicted"/>